<organism evidence="2 3">
    <name type="scientific">Nothophoma quercina</name>
    <dbReference type="NCBI Taxonomy" id="749835"/>
    <lineage>
        <taxon>Eukaryota</taxon>
        <taxon>Fungi</taxon>
        <taxon>Dikarya</taxon>
        <taxon>Ascomycota</taxon>
        <taxon>Pezizomycotina</taxon>
        <taxon>Dothideomycetes</taxon>
        <taxon>Pleosporomycetidae</taxon>
        <taxon>Pleosporales</taxon>
        <taxon>Pleosporineae</taxon>
        <taxon>Didymellaceae</taxon>
        <taxon>Nothophoma</taxon>
    </lineage>
</organism>
<feature type="region of interest" description="Disordered" evidence="1">
    <location>
        <begin position="1"/>
        <end position="24"/>
    </location>
</feature>
<reference evidence="2 3" key="1">
    <citation type="submission" date="2024-02" db="EMBL/GenBank/DDBJ databases">
        <title>De novo assembly and annotation of 12 fungi associated with fruit tree decline syndrome in Ontario, Canada.</title>
        <authorList>
            <person name="Sulman M."/>
            <person name="Ellouze W."/>
            <person name="Ilyukhin E."/>
        </authorList>
    </citation>
    <scope>NUCLEOTIDE SEQUENCE [LARGE SCALE GENOMIC DNA]</scope>
    <source>
        <strain evidence="2 3">M97-236</strain>
    </source>
</reference>
<protein>
    <submittedName>
        <fullName evidence="2">Uncharacterized protein</fullName>
    </submittedName>
</protein>
<evidence type="ECO:0000313" key="2">
    <source>
        <dbReference type="EMBL" id="KAL1604369.1"/>
    </source>
</evidence>
<evidence type="ECO:0000313" key="3">
    <source>
        <dbReference type="Proteomes" id="UP001521222"/>
    </source>
</evidence>
<evidence type="ECO:0000256" key="1">
    <source>
        <dbReference type="SAM" id="MobiDB-lite"/>
    </source>
</evidence>
<feature type="region of interest" description="Disordered" evidence="1">
    <location>
        <begin position="167"/>
        <end position="186"/>
    </location>
</feature>
<dbReference type="Proteomes" id="UP001521222">
    <property type="component" value="Unassembled WGS sequence"/>
</dbReference>
<keyword evidence="3" id="KW-1185">Reference proteome</keyword>
<comment type="caution">
    <text evidence="2">The sequence shown here is derived from an EMBL/GenBank/DDBJ whole genome shotgun (WGS) entry which is preliminary data.</text>
</comment>
<dbReference type="EMBL" id="JAKIXB020000011">
    <property type="protein sequence ID" value="KAL1604369.1"/>
    <property type="molecule type" value="Genomic_DNA"/>
</dbReference>
<gene>
    <name evidence="2" type="ORF">SLS59_004167</name>
</gene>
<accession>A0ABR3RIV5</accession>
<name>A0ABR3RIV5_9PLEO</name>
<sequence>MGDHPYFSRSSSQDEAFNGGPVHAPASTAPWPLFDDPLSYEVAHAPSALGTASGSNHLKAQDTLDNANQIAEARPIPTKRRPSVLRLFTGLSRLRRTDTGDTSGSSGDGSELTSLAVLKAHDEDGFGEEVLQEPSDEAVEAYVRKNARNGRRLGSIVNRIARRLPSPAGYRHEELGPQDPTQTGNPPTTLRAAVRVFTEVAKLSQDEQQDFWIAVEVEGALHHRVPLTDSAIDVIFVLDNAYYVSKECLNRAADAANSALYHLNRGDRVALYATHCTHQSVTGNRPDLLLPIRPFTTDTEETFRELTATISKYGTQAWKPPRPNPSMSEVVLGVARSLKDRGMEHRRTHMILLSPAAHVLHDVSKSYPGLCIYQINPAAVPYRRHINITDLQCTEECCKNIFISNWHHFQSLPGRIKRILKYARSAKPVGEITQVCVDVRARDGCELIECSGTKDIASLRLGQVHTIYAKIRITRGATKEVDLLSKNPIFNSSLGVKDMRQQLQNAVTVGAVKVHLLDVQVYHQNTLHDTDCWNYTEMPFLVVRDLGSLAAPFDTAMEVHKRRLFHSFVQLDTDAARVEAESLLATLTENQEPLSRVVLRILREVDHYQQVLEYEQEYRQKLPLCPGPITIEASPHEWLVEMGNRKTKRQGIAVVEEEEINGLIDGLHGLERLG</sequence>
<proteinExistence type="predicted"/>